<dbReference type="InterPro" id="IPR013153">
    <property type="entry name" value="Prk_AAA"/>
</dbReference>
<proteinExistence type="predicted"/>
<keyword evidence="2" id="KW-0808">Transferase</keyword>
<keyword evidence="2" id="KW-0418">Kinase</keyword>
<dbReference type="PANTHER" id="PTHR30267">
    <property type="entry name" value="PROTEIN KINASE PRKA"/>
    <property type="match status" value="1"/>
</dbReference>
<evidence type="ECO:0000313" key="3">
    <source>
        <dbReference type="Proteomes" id="UP000032427"/>
    </source>
</evidence>
<dbReference type="Pfam" id="PF06798">
    <property type="entry name" value="PrkA"/>
    <property type="match status" value="1"/>
</dbReference>
<dbReference type="STRING" id="80852.AWOD_I_1895"/>
<dbReference type="KEGG" id="awd:AWOD_I_1895"/>
<organism evidence="2 3">
    <name type="scientific">Aliivibrio wodanis</name>
    <dbReference type="NCBI Taxonomy" id="80852"/>
    <lineage>
        <taxon>Bacteria</taxon>
        <taxon>Pseudomonadati</taxon>
        <taxon>Pseudomonadota</taxon>
        <taxon>Gammaproteobacteria</taxon>
        <taxon>Vibrionales</taxon>
        <taxon>Vibrionaceae</taxon>
        <taxon>Aliivibrio</taxon>
    </lineage>
</organism>
<dbReference type="OrthoDB" id="9761914at2"/>
<dbReference type="AlphaFoldDB" id="A0A090IU79"/>
<reference evidence="3" key="1">
    <citation type="submission" date="2014-09" db="EMBL/GenBank/DDBJ databases">
        <authorList>
            <person name="Hjerde E."/>
        </authorList>
    </citation>
    <scope>NUCLEOTIDE SEQUENCE [LARGE SCALE GENOMIC DNA]</scope>
    <source>
        <strain evidence="3">06/09/139</strain>
    </source>
</reference>
<gene>
    <name evidence="2" type="primary">prkA</name>
    <name evidence="2" type="ORF">AWOD_I_1895</name>
</gene>
<dbReference type="Gene3D" id="3.40.50.300">
    <property type="entry name" value="P-loop containing nucleotide triphosphate hydrolases"/>
    <property type="match status" value="1"/>
</dbReference>
<dbReference type="Pfam" id="PF08298">
    <property type="entry name" value="AAA_PrkA"/>
    <property type="match status" value="1"/>
</dbReference>
<dbReference type="SMART" id="SM00763">
    <property type="entry name" value="AAA_PrkA"/>
    <property type="match status" value="1"/>
</dbReference>
<keyword evidence="3" id="KW-1185">Reference proteome</keyword>
<dbReference type="GeneID" id="28541472"/>
<dbReference type="PATRIC" id="fig|80852.17.peg.1959"/>
<evidence type="ECO:0000313" key="2">
    <source>
        <dbReference type="EMBL" id="CED71960.1"/>
    </source>
</evidence>
<sequence length="644" mass="73845">MSIFDHYQARYEAAKDEEISLQDFLSLCSNDKSAYANAAERLLIAIGEPEVIDTALDPQLSRIFSNRVISRYETFKDFYGMEEPIEQIVSYLKHAAQGLEERKQVLYLLGPVGGGKSSLAEKLKSLMQKLPIYVLSANGERSPVNDHPFCLFDVTEDGELLKKEYGIEPRNLRSIMSPWAAKRLHEFGGDITKFKVIKVHPSILDQIGIAKTEPGDENNQDISSLVGKVDIRQLEHFAQDDPDAYSYSGSLCKANQGLMEFVEMFKAPIKVLHPLLTATQEGNFNGTEGLSALPFDGMILAHSNESEWQTFRNNKNNEAFLDRVYIVKVPYCLRVSEEVKIYQKLLEHSELYHAPCAPSTLDILAQFSILSRLKDPENSSLFSKMRVYDGETLKDTDPKAKSYQEYKDFAGVDEGMSGLSTRFSFKILSRVFNFDQTEVAANPVHLFYVIEQQIEREQFAQDIADKYTEFVKGFLVPKYIEFIGKEIQTAYLESYSEYGQNIFDRYVVYADFWIQDQEFRDPDTGQLFDRSALNDELEKIEKTAGISNPKDFRNEIVNFVLRAKANNNGQNPIWTSYEKLRVVIEKKMFSNTEDLLPVISFNGKTSTDDQKKHDDFVARMMEKGYTRKQVRLLAEWYLRVRKSS</sequence>
<dbReference type="NCBIfam" id="NF011999">
    <property type="entry name" value="PRK15455.1"/>
    <property type="match status" value="1"/>
</dbReference>
<protein>
    <submittedName>
        <fullName evidence="2">Putative PrkA serine protein kinase</fullName>
    </submittedName>
</protein>
<dbReference type="PANTHER" id="PTHR30267:SF2">
    <property type="entry name" value="PROTEIN PRKA"/>
    <property type="match status" value="1"/>
</dbReference>
<evidence type="ECO:0000259" key="1">
    <source>
        <dbReference type="SMART" id="SM00763"/>
    </source>
</evidence>
<dbReference type="GO" id="GO:0004672">
    <property type="term" value="F:protein kinase activity"/>
    <property type="evidence" value="ECO:0007669"/>
    <property type="project" value="InterPro"/>
</dbReference>
<dbReference type="InterPro" id="IPR010650">
    <property type="entry name" value="PrkA_C"/>
</dbReference>
<dbReference type="EMBL" id="LN554846">
    <property type="protein sequence ID" value="CED71960.1"/>
    <property type="molecule type" value="Genomic_DNA"/>
</dbReference>
<feature type="domain" description="PrkA AAA" evidence="1">
    <location>
        <begin position="19"/>
        <end position="380"/>
    </location>
</feature>
<dbReference type="HOGENOM" id="CLU_028588_1_0_6"/>
<name>A0A090IU79_9GAMM</name>
<dbReference type="Proteomes" id="UP000032427">
    <property type="component" value="Chromosome 1"/>
</dbReference>
<dbReference type="PIRSF" id="PIRSF000549">
    <property type="entry name" value="Ser_prot_kin"/>
    <property type="match status" value="1"/>
</dbReference>
<dbReference type="SUPFAM" id="SSF52540">
    <property type="entry name" value="P-loop containing nucleoside triphosphate hydrolases"/>
    <property type="match status" value="1"/>
</dbReference>
<dbReference type="InterPro" id="IPR016230">
    <property type="entry name" value="PrkA/YeaG"/>
</dbReference>
<dbReference type="InterPro" id="IPR057741">
    <property type="entry name" value="YeaG"/>
</dbReference>
<accession>A0A090IU79</accession>
<dbReference type="InterPro" id="IPR027417">
    <property type="entry name" value="P-loop_NTPase"/>
</dbReference>